<dbReference type="AlphaFoldDB" id="A0A8H3P4Z5"/>
<feature type="repeat" description="WD" evidence="4">
    <location>
        <begin position="418"/>
        <end position="459"/>
    </location>
</feature>
<evidence type="ECO:0000313" key="7">
    <source>
        <dbReference type="EMBL" id="GFF45815.1"/>
    </source>
</evidence>
<comment type="caution">
    <text evidence="7">The sequence shown here is derived from an EMBL/GenBank/DDBJ whole genome shotgun (WGS) entry which is preliminary data.</text>
</comment>
<keyword evidence="3" id="KW-0677">Repeat</keyword>
<dbReference type="PANTHER" id="PTHR19858">
    <property type="entry name" value="WD40 REPEAT PROTEIN"/>
    <property type="match status" value="1"/>
</dbReference>
<dbReference type="EMBL" id="BLKC01000063">
    <property type="protein sequence ID" value="GFF45815.1"/>
    <property type="molecule type" value="Genomic_DNA"/>
</dbReference>
<feature type="repeat" description="WD" evidence="4">
    <location>
        <begin position="275"/>
        <end position="316"/>
    </location>
</feature>
<accession>A0A8H3P4Z5</accession>
<dbReference type="Proteomes" id="UP000465221">
    <property type="component" value="Unassembled WGS sequence"/>
</dbReference>
<feature type="repeat" description="WD" evidence="4">
    <location>
        <begin position="595"/>
        <end position="623"/>
    </location>
</feature>
<evidence type="ECO:0000313" key="8">
    <source>
        <dbReference type="Proteomes" id="UP000465221"/>
    </source>
</evidence>
<dbReference type="SMART" id="SM00320">
    <property type="entry name" value="WD40"/>
    <property type="match status" value="13"/>
</dbReference>
<dbReference type="GO" id="GO:0000028">
    <property type="term" value="P:ribosomal small subunit assembly"/>
    <property type="evidence" value="ECO:0007669"/>
    <property type="project" value="TreeGrafter"/>
</dbReference>
<dbReference type="GO" id="GO:0034388">
    <property type="term" value="C:Pwp2p-containing subcomplex of 90S preribosome"/>
    <property type="evidence" value="ECO:0007669"/>
    <property type="project" value="TreeGrafter"/>
</dbReference>
<dbReference type="PROSITE" id="PS50294">
    <property type="entry name" value="WD_REPEATS_REGION"/>
    <property type="match status" value="4"/>
</dbReference>
<sequence>MDRSGMVWNWLLLPLNRRPVGVANTSKQANVTFGSKIALVPIRASVLGLGLTNDQLSYRLFRKTIFLKINCRRRLRSYARLSETMKTDFKFSNLLGTVYRKGNLLFTPDGNCLLSPVGNRVTVFDLVQNTSYTLPFSHRTNIDRLDLSPRGNLLLSVDENGRAILTNFVRRIVIHHFSFKGRVTALKFSATGRHFAVGVGRRLQIWHTPSTPGTDNNGEIEFAPFVLHRDLAAHFDVIQNIEWSRDSRFLLTASKDLTARIWSLDPEEGFEPTTLAGHRQGVKAAYFTADQESIYTISSDGALFRWEYVTKKDPDTMEDIAEARWRIVKKDYFMQNDAKVNCATFHAPSNLLVVGFSNGLFGLYDLPDFNPIHQLSVSQSNIDFVTVNKSGEWLAFGSSKHGQLLVWEWQSESYILKQQGHLDSMNALAYSPDGQKIVTAADDGKVKVWDVKSGFCIVTFTEHSSGVTACQFAKKGSVLFTSSLDGSVRAWDLIRYRNFRTFTAPSRTSFTSLAVDPSGEVICAGSPDSFDIHVWSVQTGQLLDQLSGHEGPVSSLAFAADGNHLVSGSWDRTVRVWSIFGRTQTSEPLQLMSDILDVAFRPDGKQVAASTLDGQLTFWSVDNAVQEGGIDGRRDVSGGRKMGDRVTAANSAVTKHFNCITYSADGSCILAGGNSKHICLYDVRSGALLKKYTVSVNTSLDGTQEILNSRDLTEAGPRGLIDETGEASDLEDRIDRSLPGAKRGDAGTRKTRPDVRVTAVDFSPTGRAFCAASTEGLLVYSLDTEFVFDPFDLDIDITPTTILATLDAAKKAHSMNTADDDNTFLKALVMAFRLNESKLIRAVYEAIPPSEISLVVRALPTVYLSRFLRFVAQAAEETPHLEFNLRWIESLLSIHGRYFKDNAGTLATELRAIQRAVDDIRENLRKLTEKNVYDLNYLLSKPVLADKKNGAPKAIQDYDAVIMDGEDERMSDADGDDREGEWVGLE</sequence>
<dbReference type="PANTHER" id="PTHR19858:SF0">
    <property type="entry name" value="PERIODIC TRYPTOPHAN PROTEIN 2 HOMOLOG"/>
    <property type="match status" value="1"/>
</dbReference>
<feature type="repeat" description="WD" evidence="4">
    <location>
        <begin position="231"/>
        <end position="265"/>
    </location>
</feature>
<dbReference type="InterPro" id="IPR015943">
    <property type="entry name" value="WD40/YVTN_repeat-like_dom_sf"/>
</dbReference>
<feature type="repeat" description="WD" evidence="4">
    <location>
        <begin position="460"/>
        <end position="501"/>
    </location>
</feature>
<evidence type="ECO:0000256" key="5">
    <source>
        <dbReference type="SAM" id="MobiDB-lite"/>
    </source>
</evidence>
<name>A0A8H3P4Z5_9EURO</name>
<keyword evidence="2 4" id="KW-0853">WD repeat</keyword>
<dbReference type="Gene3D" id="2.130.10.10">
    <property type="entry name" value="YVTN repeat-like/Quinoprotein amine dehydrogenase"/>
    <property type="match status" value="4"/>
</dbReference>
<dbReference type="Pfam" id="PF04003">
    <property type="entry name" value="Utp12"/>
    <property type="match status" value="1"/>
</dbReference>
<evidence type="ECO:0000259" key="6">
    <source>
        <dbReference type="Pfam" id="PF04003"/>
    </source>
</evidence>
<feature type="region of interest" description="Disordered" evidence="5">
    <location>
        <begin position="966"/>
        <end position="986"/>
    </location>
</feature>
<organism evidence="7 8">
    <name type="scientific">Aspergillus udagawae</name>
    <dbReference type="NCBI Taxonomy" id="91492"/>
    <lineage>
        <taxon>Eukaryota</taxon>
        <taxon>Fungi</taxon>
        <taxon>Dikarya</taxon>
        <taxon>Ascomycota</taxon>
        <taxon>Pezizomycotina</taxon>
        <taxon>Eurotiomycetes</taxon>
        <taxon>Eurotiomycetidae</taxon>
        <taxon>Eurotiales</taxon>
        <taxon>Aspergillaceae</taxon>
        <taxon>Aspergillus</taxon>
        <taxon>Aspergillus subgen. Fumigati</taxon>
    </lineage>
</organism>
<dbReference type="PROSITE" id="PS00678">
    <property type="entry name" value="WD_REPEATS_1"/>
    <property type="match status" value="2"/>
</dbReference>
<dbReference type="InterPro" id="IPR020472">
    <property type="entry name" value="WD40_PAC1"/>
</dbReference>
<dbReference type="FunFam" id="2.130.10.10:FF:000219">
    <property type="entry name" value="Periodic tryptophan protein 2"/>
    <property type="match status" value="1"/>
</dbReference>
<dbReference type="InterPro" id="IPR007148">
    <property type="entry name" value="SSU_processome_Utp12"/>
</dbReference>
<dbReference type="GO" id="GO:0000462">
    <property type="term" value="P:maturation of SSU-rRNA from tricistronic rRNA transcript (SSU-rRNA, 5.8S rRNA, LSU-rRNA)"/>
    <property type="evidence" value="ECO:0007669"/>
    <property type="project" value="TreeGrafter"/>
</dbReference>
<dbReference type="InterPro" id="IPR019775">
    <property type="entry name" value="WD40_repeat_CS"/>
</dbReference>
<dbReference type="InterPro" id="IPR036322">
    <property type="entry name" value="WD40_repeat_dom_sf"/>
</dbReference>
<evidence type="ECO:0000256" key="2">
    <source>
        <dbReference type="ARBA" id="ARBA00022574"/>
    </source>
</evidence>
<dbReference type="InterPro" id="IPR027145">
    <property type="entry name" value="PWP2"/>
</dbReference>
<gene>
    <name evidence="7" type="ORF">IFM46972_07894</name>
</gene>
<dbReference type="CDD" id="cd00200">
    <property type="entry name" value="WD40"/>
    <property type="match status" value="1"/>
</dbReference>
<proteinExistence type="inferred from homology"/>
<evidence type="ECO:0000256" key="4">
    <source>
        <dbReference type="PROSITE-ProRule" id="PRU00221"/>
    </source>
</evidence>
<feature type="domain" description="Small-subunit processome Utp12" evidence="6">
    <location>
        <begin position="835"/>
        <end position="940"/>
    </location>
</feature>
<reference evidence="7 8" key="1">
    <citation type="submission" date="2020-01" db="EMBL/GenBank/DDBJ databases">
        <title>Draft genome sequence of Aspergillus udagawae IFM 46972.</title>
        <authorList>
            <person name="Takahashi H."/>
            <person name="Yaguchi T."/>
        </authorList>
    </citation>
    <scope>NUCLEOTIDE SEQUENCE [LARGE SCALE GENOMIC DNA]</scope>
    <source>
        <strain evidence="7 8">IFM 46972</strain>
    </source>
</reference>
<dbReference type="PRINTS" id="PR00320">
    <property type="entry name" value="GPROTEINBRPT"/>
</dbReference>
<feature type="compositionally biased region" description="Acidic residues" evidence="5">
    <location>
        <begin position="966"/>
        <end position="979"/>
    </location>
</feature>
<dbReference type="GO" id="GO:0032040">
    <property type="term" value="C:small-subunit processome"/>
    <property type="evidence" value="ECO:0007669"/>
    <property type="project" value="TreeGrafter"/>
</dbReference>
<feature type="repeat" description="WD" evidence="4">
    <location>
        <begin position="546"/>
        <end position="579"/>
    </location>
</feature>
<evidence type="ECO:0000256" key="3">
    <source>
        <dbReference type="ARBA" id="ARBA00022737"/>
    </source>
</evidence>
<dbReference type="FunFam" id="2.130.10.10:FF:000470">
    <property type="entry name" value="Periodic tryptophan protein 2 homolog"/>
    <property type="match status" value="1"/>
</dbReference>
<dbReference type="PROSITE" id="PS50082">
    <property type="entry name" value="WD_REPEATS_2"/>
    <property type="match status" value="6"/>
</dbReference>
<dbReference type="FunFam" id="2.130.10.10:FF:001680">
    <property type="entry name" value="Small nucleolar ribonucleoprotein complex subunit (Pwp2), putative"/>
    <property type="match status" value="1"/>
</dbReference>
<comment type="similarity">
    <text evidence="1">Belongs to the WD repeat PWP2 family.</text>
</comment>
<keyword evidence="7" id="KW-0687">Ribonucleoprotein</keyword>
<dbReference type="InterPro" id="IPR001680">
    <property type="entry name" value="WD40_rpt"/>
</dbReference>
<dbReference type="Pfam" id="PF00400">
    <property type="entry name" value="WD40"/>
    <property type="match status" value="6"/>
</dbReference>
<protein>
    <submittedName>
        <fullName evidence="7">Small nucleolar ribonucleoprotein complex subunit (Pwp2), putative</fullName>
    </submittedName>
</protein>
<evidence type="ECO:0000256" key="1">
    <source>
        <dbReference type="ARBA" id="ARBA00010226"/>
    </source>
</evidence>
<dbReference type="SUPFAM" id="SSF50978">
    <property type="entry name" value="WD40 repeat-like"/>
    <property type="match status" value="3"/>
</dbReference>